<evidence type="ECO:0000313" key="2">
    <source>
        <dbReference type="Proteomes" id="UP001176941"/>
    </source>
</evidence>
<sequence length="149" mass="16931">MLICRYLKAFSISKVEHYDLLHAIHNCGSEFWKNKEEIKKENHTEFCQKYSLVLILPDMFTFIYSLNIFSLSLCATHHSRLCCCSVSQSCPALCNHMDCSTPGLPPLTISRSLPKFMSTESGKPSSHLILCRPLLLPPSIFPSISVFFQ</sequence>
<keyword evidence="2" id="KW-1185">Reference proteome</keyword>
<organism evidence="1 2">
    <name type="scientific">Rangifer tarandus platyrhynchus</name>
    <name type="common">Svalbard reindeer</name>
    <dbReference type="NCBI Taxonomy" id="3082113"/>
    <lineage>
        <taxon>Eukaryota</taxon>
        <taxon>Metazoa</taxon>
        <taxon>Chordata</taxon>
        <taxon>Craniata</taxon>
        <taxon>Vertebrata</taxon>
        <taxon>Euteleostomi</taxon>
        <taxon>Mammalia</taxon>
        <taxon>Eutheria</taxon>
        <taxon>Laurasiatheria</taxon>
        <taxon>Artiodactyla</taxon>
        <taxon>Ruminantia</taxon>
        <taxon>Pecora</taxon>
        <taxon>Cervidae</taxon>
        <taxon>Odocoileinae</taxon>
        <taxon>Rangifer</taxon>
    </lineage>
</organism>
<accession>A0ABN8Z5S8</accession>
<dbReference type="Proteomes" id="UP001176941">
    <property type="component" value="Chromosome 27"/>
</dbReference>
<dbReference type="EMBL" id="OX459963">
    <property type="protein sequence ID" value="CAI9167521.1"/>
    <property type="molecule type" value="Genomic_DNA"/>
</dbReference>
<reference evidence="1" key="1">
    <citation type="submission" date="2023-04" db="EMBL/GenBank/DDBJ databases">
        <authorList>
            <consortium name="ELIXIR-Norway"/>
        </authorList>
    </citation>
    <scope>NUCLEOTIDE SEQUENCE [LARGE SCALE GENOMIC DNA]</scope>
</reference>
<gene>
    <name evidence="1" type="ORF">MRATA1EN1_LOCUS16483</name>
</gene>
<evidence type="ECO:0000313" key="1">
    <source>
        <dbReference type="EMBL" id="CAI9167521.1"/>
    </source>
</evidence>
<protein>
    <submittedName>
        <fullName evidence="1">Uncharacterized protein</fullName>
    </submittedName>
</protein>
<proteinExistence type="predicted"/>
<name>A0ABN8Z5S8_RANTA</name>